<evidence type="ECO:0000313" key="2">
    <source>
        <dbReference type="EMBL" id="QDZ22207.1"/>
    </source>
</evidence>
<dbReference type="EMBL" id="CP031040">
    <property type="protein sequence ID" value="QDZ22207.1"/>
    <property type="molecule type" value="Genomic_DNA"/>
</dbReference>
<evidence type="ECO:0000313" key="1">
    <source>
        <dbReference type="EMBL" id="CAD9714198.1"/>
    </source>
</evidence>
<protein>
    <recommendedName>
        <fullName evidence="4">Mitochondrial inner membrane translocase</fullName>
    </recommendedName>
</protein>
<name>A0A5B8MP67_9CHLO</name>
<reference evidence="1" key="2">
    <citation type="submission" date="2021-01" db="EMBL/GenBank/DDBJ databases">
        <authorList>
            <person name="Corre E."/>
            <person name="Pelletier E."/>
            <person name="Niang G."/>
            <person name="Scheremetjew M."/>
            <person name="Finn R."/>
            <person name="Kale V."/>
            <person name="Holt S."/>
            <person name="Cochrane G."/>
            <person name="Meng A."/>
            <person name="Brown T."/>
            <person name="Cohen L."/>
        </authorList>
    </citation>
    <scope>NUCLEOTIDE SEQUENCE</scope>
    <source>
        <strain evidence="1">CCMP1205</strain>
    </source>
</reference>
<reference evidence="2 3" key="1">
    <citation type="submission" date="2018-07" db="EMBL/GenBank/DDBJ databases">
        <title>The complete nuclear genome of the prasinophyte Chloropicon primus (CCMP1205).</title>
        <authorList>
            <person name="Pombert J.-F."/>
            <person name="Otis C."/>
            <person name="Turmel M."/>
            <person name="Lemieux C."/>
        </authorList>
    </citation>
    <scope>NUCLEOTIDE SEQUENCE [LARGE SCALE GENOMIC DNA]</scope>
    <source>
        <strain evidence="2 3">CCMP1205</strain>
    </source>
</reference>
<proteinExistence type="predicted"/>
<dbReference type="Proteomes" id="UP000316726">
    <property type="component" value="Chromosome 7"/>
</dbReference>
<dbReference type="AlphaFoldDB" id="A0A5B8MP67"/>
<sequence length="202" mass="21849">MDEGKEKTMGEWKSRVGTKVAAGAAVGAVCGAFAATLRQLSLVGTAFNMGANFGIFAGLCGTTQELIRASTNASEITLLNSLASGFLTGGFLCGINRGPRSILPGALGFGTAVGLAHFVDENYLRSQDTFKRTLVSLDLLDIPDKEEKRRLMEGEVSQDQSWSLSSLWPSSIPAPIRIHSQEEVEELAKLRRKQLKDRMNEE</sequence>
<evidence type="ECO:0000313" key="3">
    <source>
        <dbReference type="Proteomes" id="UP000316726"/>
    </source>
</evidence>
<evidence type="ECO:0008006" key="4">
    <source>
        <dbReference type="Google" id="ProtNLM"/>
    </source>
</evidence>
<organism evidence="2 3">
    <name type="scientific">Chloropicon primus</name>
    <dbReference type="NCBI Taxonomy" id="1764295"/>
    <lineage>
        <taxon>Eukaryota</taxon>
        <taxon>Viridiplantae</taxon>
        <taxon>Chlorophyta</taxon>
        <taxon>Chloropicophyceae</taxon>
        <taxon>Chloropicales</taxon>
        <taxon>Chloropicaceae</taxon>
        <taxon>Chloropicon</taxon>
    </lineage>
</organism>
<dbReference type="EMBL" id="HBHL01004724">
    <property type="protein sequence ID" value="CAD9714198.1"/>
    <property type="molecule type" value="Transcribed_RNA"/>
</dbReference>
<gene>
    <name evidence="2" type="ORF">A3770_07p47250</name>
    <name evidence="1" type="ORF">CPRI1469_LOCUS3050</name>
</gene>
<keyword evidence="3" id="KW-1185">Reference proteome</keyword>
<accession>A0A5B8MP67</accession>